<protein>
    <recommendedName>
        <fullName evidence="7">EamA domain-containing protein</fullName>
    </recommendedName>
</protein>
<dbReference type="InterPro" id="IPR000620">
    <property type="entry name" value="EamA_dom"/>
</dbReference>
<gene>
    <name evidence="8" type="ordered locus">Swol_1359</name>
</gene>
<keyword evidence="9" id="KW-1185">Reference proteome</keyword>
<accession>Q0AX87</accession>
<keyword evidence="5 6" id="KW-0472">Membrane</keyword>
<evidence type="ECO:0000256" key="6">
    <source>
        <dbReference type="SAM" id="Phobius"/>
    </source>
</evidence>
<evidence type="ECO:0000259" key="7">
    <source>
        <dbReference type="Pfam" id="PF00892"/>
    </source>
</evidence>
<feature type="domain" description="EamA" evidence="7">
    <location>
        <begin position="24"/>
        <end position="158"/>
    </location>
</feature>
<organism evidence="8 9">
    <name type="scientific">Syntrophomonas wolfei subsp. wolfei (strain DSM 2245B / Goettingen)</name>
    <dbReference type="NCBI Taxonomy" id="335541"/>
    <lineage>
        <taxon>Bacteria</taxon>
        <taxon>Bacillati</taxon>
        <taxon>Bacillota</taxon>
        <taxon>Clostridia</taxon>
        <taxon>Eubacteriales</taxon>
        <taxon>Syntrophomonadaceae</taxon>
        <taxon>Syntrophomonas</taxon>
    </lineage>
</organism>
<dbReference type="eggNOG" id="COG2510">
    <property type="taxonomic scope" value="Bacteria"/>
</dbReference>
<evidence type="ECO:0000313" key="8">
    <source>
        <dbReference type="EMBL" id="ABI68667.1"/>
    </source>
</evidence>
<dbReference type="Pfam" id="PF00892">
    <property type="entry name" value="EamA"/>
    <property type="match status" value="1"/>
</dbReference>
<evidence type="ECO:0000256" key="4">
    <source>
        <dbReference type="ARBA" id="ARBA00022989"/>
    </source>
</evidence>
<comment type="similarity">
    <text evidence="2">Belongs to the EamA transporter family.</text>
</comment>
<dbReference type="SUPFAM" id="SSF103481">
    <property type="entry name" value="Multidrug resistance efflux transporter EmrE"/>
    <property type="match status" value="1"/>
</dbReference>
<keyword evidence="4 6" id="KW-1133">Transmembrane helix</keyword>
<comment type="subcellular location">
    <subcellularLocation>
        <location evidence="1">Membrane</location>
        <topology evidence="1">Multi-pass membrane protein</topology>
    </subcellularLocation>
</comment>
<name>Q0AX87_SYNWW</name>
<evidence type="ECO:0000256" key="5">
    <source>
        <dbReference type="ARBA" id="ARBA00023136"/>
    </source>
</evidence>
<dbReference type="STRING" id="335541.Swol_1359"/>
<evidence type="ECO:0000256" key="2">
    <source>
        <dbReference type="ARBA" id="ARBA00007362"/>
    </source>
</evidence>
<feature type="transmembrane region" description="Helical" evidence="6">
    <location>
        <begin position="54"/>
        <end position="76"/>
    </location>
</feature>
<evidence type="ECO:0000256" key="1">
    <source>
        <dbReference type="ARBA" id="ARBA00004141"/>
    </source>
</evidence>
<dbReference type="AlphaFoldDB" id="Q0AX87"/>
<dbReference type="PANTHER" id="PTHR32322">
    <property type="entry name" value="INNER MEMBRANE TRANSPORTER"/>
    <property type="match status" value="1"/>
</dbReference>
<reference evidence="9" key="1">
    <citation type="journal article" date="2010" name="Environ. Microbiol.">
        <title>The genome of Syntrophomonas wolfei: new insights into syntrophic metabolism and biohydrogen production.</title>
        <authorList>
            <person name="Sieber J.R."/>
            <person name="Sims D.R."/>
            <person name="Han C."/>
            <person name="Kim E."/>
            <person name="Lykidis A."/>
            <person name="Lapidus A.L."/>
            <person name="McDonnald E."/>
            <person name="Rohlin L."/>
            <person name="Culley D.E."/>
            <person name="Gunsalus R."/>
            <person name="McInerney M.J."/>
        </authorList>
    </citation>
    <scope>NUCLEOTIDE SEQUENCE [LARGE SCALE GENOMIC DNA]</scope>
    <source>
        <strain evidence="9">DSM 2245B / Goettingen</strain>
    </source>
</reference>
<dbReference type="GO" id="GO:0016020">
    <property type="term" value="C:membrane"/>
    <property type="evidence" value="ECO:0007669"/>
    <property type="project" value="UniProtKB-SubCell"/>
</dbReference>
<dbReference type="Gene3D" id="1.10.3730.20">
    <property type="match status" value="1"/>
</dbReference>
<feature type="transmembrane region" description="Helical" evidence="6">
    <location>
        <begin position="114"/>
        <end position="136"/>
    </location>
</feature>
<dbReference type="EMBL" id="CP000448">
    <property type="protein sequence ID" value="ABI68667.1"/>
    <property type="molecule type" value="Genomic_DNA"/>
</dbReference>
<dbReference type="InterPro" id="IPR037185">
    <property type="entry name" value="EmrE-like"/>
</dbReference>
<dbReference type="InterPro" id="IPR050638">
    <property type="entry name" value="AA-Vitamin_Transporters"/>
</dbReference>
<proteinExistence type="inferred from homology"/>
<evidence type="ECO:0000256" key="3">
    <source>
        <dbReference type="ARBA" id="ARBA00022692"/>
    </source>
</evidence>
<sequence length="159" mass="17114">MLKPIFLWEKAIWVFNMKGRKSMVIWLALVGMLCWGIAPIFAKLGLQNVNPATGLVLRTIIAVVLVSTWMGVSGGITQFRQITFHQSILIAAEAILATVVGDLAYFAAIKGGNVSIVSMIMAASPLVTMICAALFLGEPITAWKCLGAGYIVMGIFLLL</sequence>
<dbReference type="PANTHER" id="PTHR32322:SF2">
    <property type="entry name" value="EAMA DOMAIN-CONTAINING PROTEIN"/>
    <property type="match status" value="1"/>
</dbReference>
<feature type="transmembrane region" description="Helical" evidence="6">
    <location>
        <begin position="141"/>
        <end position="158"/>
    </location>
</feature>
<dbReference type="KEGG" id="swo:Swol_1359"/>
<feature type="transmembrane region" description="Helical" evidence="6">
    <location>
        <begin position="88"/>
        <end position="108"/>
    </location>
</feature>
<keyword evidence="3 6" id="KW-0812">Transmembrane</keyword>
<evidence type="ECO:0000313" key="9">
    <source>
        <dbReference type="Proteomes" id="UP000001968"/>
    </source>
</evidence>
<dbReference type="HOGENOM" id="CLU_120467_2_0_9"/>
<dbReference type="Proteomes" id="UP000001968">
    <property type="component" value="Chromosome"/>
</dbReference>
<feature type="transmembrane region" description="Helical" evidence="6">
    <location>
        <begin position="23"/>
        <end position="42"/>
    </location>
</feature>